<dbReference type="AlphaFoldDB" id="A0A0R3SM25"/>
<organism evidence="4">
    <name type="scientific">Hymenolepis diminuta</name>
    <name type="common">Rat tapeworm</name>
    <dbReference type="NCBI Taxonomy" id="6216"/>
    <lineage>
        <taxon>Eukaryota</taxon>
        <taxon>Metazoa</taxon>
        <taxon>Spiralia</taxon>
        <taxon>Lophotrochozoa</taxon>
        <taxon>Platyhelminthes</taxon>
        <taxon>Cestoda</taxon>
        <taxon>Eucestoda</taxon>
        <taxon>Cyclophyllidea</taxon>
        <taxon>Hymenolepididae</taxon>
        <taxon>Hymenolepis</taxon>
    </lineage>
</organism>
<feature type="region of interest" description="Disordered" evidence="1">
    <location>
        <begin position="81"/>
        <end position="103"/>
    </location>
</feature>
<evidence type="ECO:0000313" key="3">
    <source>
        <dbReference type="Proteomes" id="UP000274504"/>
    </source>
</evidence>
<feature type="compositionally biased region" description="Polar residues" evidence="1">
    <location>
        <begin position="90"/>
        <end position="101"/>
    </location>
</feature>
<dbReference type="OrthoDB" id="6266141at2759"/>
<protein>
    <submittedName>
        <fullName evidence="2 4">Uncharacterized protein</fullName>
    </submittedName>
</protein>
<dbReference type="STRING" id="6216.A0A0R3SM25"/>
<dbReference type="WBParaSite" id="HDID_0000599001-mRNA-1">
    <property type="protein sequence ID" value="HDID_0000599001-mRNA-1"/>
    <property type="gene ID" value="HDID_0000599001"/>
</dbReference>
<reference evidence="4" key="1">
    <citation type="submission" date="2017-02" db="UniProtKB">
        <authorList>
            <consortium name="WormBaseParasite"/>
        </authorList>
    </citation>
    <scope>IDENTIFICATION</scope>
</reference>
<name>A0A0R3SM25_HYMDI</name>
<evidence type="ECO:0000313" key="4">
    <source>
        <dbReference type="WBParaSite" id="HDID_0000599001-mRNA-1"/>
    </source>
</evidence>
<dbReference type="Proteomes" id="UP000274504">
    <property type="component" value="Unassembled WGS sequence"/>
</dbReference>
<gene>
    <name evidence="2" type="ORF">HDID_LOCUS5988</name>
</gene>
<accession>A0A0R3SM25</accession>
<dbReference type="EMBL" id="UYSG01003892">
    <property type="protein sequence ID" value="VDL58306.1"/>
    <property type="molecule type" value="Genomic_DNA"/>
</dbReference>
<reference evidence="2 3" key="2">
    <citation type="submission" date="2018-11" db="EMBL/GenBank/DDBJ databases">
        <authorList>
            <consortium name="Pathogen Informatics"/>
        </authorList>
    </citation>
    <scope>NUCLEOTIDE SEQUENCE [LARGE SCALE GENOMIC DNA]</scope>
</reference>
<evidence type="ECO:0000313" key="2">
    <source>
        <dbReference type="EMBL" id="VDL58306.1"/>
    </source>
</evidence>
<feature type="region of interest" description="Disordered" evidence="1">
    <location>
        <begin position="1"/>
        <end position="27"/>
    </location>
</feature>
<evidence type="ECO:0000256" key="1">
    <source>
        <dbReference type="SAM" id="MobiDB-lite"/>
    </source>
</evidence>
<sequence>MQRTPRNAPMVANRDKSQPWSGIPKRGSSTLNELEVRVCAAEKTNQQILNDIAELRRGLKMGTDKNSEYISRARLSDAADSDVSVVQDSPNVKNQSRNIKTSHAAEVRYPSNIGKVLQKLTTDMQDVNSRCGNQAVDIQNIFQELKDFDLKLENVMRNELRAMQKEITVNSSRPKTPKAPALERIEASVAQMESNLKQIHSDRLRFENNVHNSLLDQTTRTGEIEKFTKESIAEIRSLLRDNAQEIISIRQSVKSELEDMSNQLNQRVTIALEKIQDDLSNSRTDIEAALGRFSLTNAGYESRLAEIEDGCKKLTKGLPDELNEIREDQYAYQKKLLNSLAQLDLAVECLEQGLSDEKEQLKGVVAAEIKTR</sequence>
<proteinExistence type="predicted"/>